<protein>
    <submittedName>
        <fullName evidence="1">Uncharacterized protein</fullName>
    </submittedName>
</protein>
<accession>A0A0F9IZT1</accession>
<dbReference type="AlphaFoldDB" id="A0A0F9IZT1"/>
<proteinExistence type="predicted"/>
<organism evidence="1">
    <name type="scientific">marine sediment metagenome</name>
    <dbReference type="NCBI Taxonomy" id="412755"/>
    <lineage>
        <taxon>unclassified sequences</taxon>
        <taxon>metagenomes</taxon>
        <taxon>ecological metagenomes</taxon>
    </lineage>
</organism>
<sequence length="50" mass="6128">MRIKGVIFDFGFTLFYFENPSVERYYDCFKKGLLKKKMFLLTNSFVRFEI</sequence>
<evidence type="ECO:0000313" key="1">
    <source>
        <dbReference type="EMBL" id="KKL92532.1"/>
    </source>
</evidence>
<reference evidence="1" key="1">
    <citation type="journal article" date="2015" name="Nature">
        <title>Complex archaea that bridge the gap between prokaryotes and eukaryotes.</title>
        <authorList>
            <person name="Spang A."/>
            <person name="Saw J.H."/>
            <person name="Jorgensen S.L."/>
            <person name="Zaremba-Niedzwiedzka K."/>
            <person name="Martijn J."/>
            <person name="Lind A.E."/>
            <person name="van Eijk R."/>
            <person name="Schleper C."/>
            <person name="Guy L."/>
            <person name="Ettema T.J."/>
        </authorList>
    </citation>
    <scope>NUCLEOTIDE SEQUENCE</scope>
</reference>
<gene>
    <name evidence="1" type="ORF">LCGC14_1883780</name>
</gene>
<comment type="caution">
    <text evidence="1">The sequence shown here is derived from an EMBL/GenBank/DDBJ whole genome shotgun (WGS) entry which is preliminary data.</text>
</comment>
<name>A0A0F9IZT1_9ZZZZ</name>
<dbReference type="EMBL" id="LAZR01019438">
    <property type="protein sequence ID" value="KKL92532.1"/>
    <property type="molecule type" value="Genomic_DNA"/>
</dbReference>